<dbReference type="Gene3D" id="3.20.19.10">
    <property type="entry name" value="Aconitase, domain 4"/>
    <property type="match status" value="1"/>
</dbReference>
<organism evidence="6">
    <name type="scientific">Fervidicoccus fontis</name>
    <dbReference type="NCBI Taxonomy" id="683846"/>
    <lineage>
        <taxon>Archaea</taxon>
        <taxon>Thermoproteota</taxon>
        <taxon>Thermoprotei</taxon>
        <taxon>Fervidicoccales</taxon>
        <taxon>Fervidicoccaceae</taxon>
        <taxon>Fervidicoccus</taxon>
    </lineage>
</organism>
<keyword evidence="6" id="KW-0456">Lyase</keyword>
<dbReference type="NCBIfam" id="TIGR01342">
    <property type="entry name" value="acon_putative"/>
    <property type="match status" value="1"/>
</dbReference>
<dbReference type="GO" id="GO:0051539">
    <property type="term" value="F:4 iron, 4 sulfur cluster binding"/>
    <property type="evidence" value="ECO:0007669"/>
    <property type="project" value="TreeGrafter"/>
</dbReference>
<dbReference type="Gene3D" id="3.30.499.10">
    <property type="entry name" value="Aconitase, domain 3"/>
    <property type="match status" value="2"/>
</dbReference>
<dbReference type="GO" id="GO:0046872">
    <property type="term" value="F:metal ion binding"/>
    <property type="evidence" value="ECO:0007669"/>
    <property type="project" value="UniProtKB-KW"/>
</dbReference>
<keyword evidence="2" id="KW-0408">Iron</keyword>
<accession>A0A7C2UVZ7</accession>
<feature type="domain" description="Aconitase/3-isopropylmalate dehydratase large subunit alpha/beta/alpha" evidence="4">
    <location>
        <begin position="7"/>
        <end position="407"/>
    </location>
</feature>
<dbReference type="InterPro" id="IPR018136">
    <property type="entry name" value="Aconitase_4Fe-4S_BS"/>
</dbReference>
<gene>
    <name evidence="6" type="ORF">ENO36_01955</name>
</gene>
<dbReference type="SUPFAM" id="SSF53732">
    <property type="entry name" value="Aconitase iron-sulfur domain"/>
    <property type="match status" value="1"/>
</dbReference>
<dbReference type="AlphaFoldDB" id="A0A7C2UVZ7"/>
<evidence type="ECO:0000256" key="3">
    <source>
        <dbReference type="ARBA" id="ARBA00023014"/>
    </source>
</evidence>
<dbReference type="PANTHER" id="PTHR43160:SF3">
    <property type="entry name" value="ACONITATE HYDRATASE, MITOCHONDRIAL"/>
    <property type="match status" value="1"/>
</dbReference>
<dbReference type="Pfam" id="PF00694">
    <property type="entry name" value="Aconitase_C"/>
    <property type="match status" value="1"/>
</dbReference>
<dbReference type="InterPro" id="IPR015931">
    <property type="entry name" value="Acnase/IPM_dHydase_lsu_aba_1/3"/>
</dbReference>
<proteinExistence type="predicted"/>
<name>A0A7C2UVZ7_9CREN</name>
<protein>
    <submittedName>
        <fullName evidence="6">Aconitate hydratase</fullName>
        <ecNumber evidence="6">4.2.1.3</ecNumber>
    </submittedName>
</protein>
<dbReference type="GO" id="GO:0006099">
    <property type="term" value="P:tricarboxylic acid cycle"/>
    <property type="evidence" value="ECO:0007669"/>
    <property type="project" value="TreeGrafter"/>
</dbReference>
<sequence length="641" mass="70012">MGKSIFEKILMEHLVEGKPEPGEEVSIKIDQTLTQDATGTMAFLEFEAIGIPRIKTELSVSYVDHNMLQIDYLNPDDHLYLQTAAAKYGAYFSRPGNGICHQVHLERFAAPGKTLLGADSHTPTAGGVGSLAIGAGGMEIAAAMAGAPYTFKYPKLVKVELKGKLREWVSAKDIALEMLKRLTVKGGVGKAFEFVGEGIKYLSVPERATITNMMVESGATTSIFPSDDITKMWLRAQGREEQWIPILPDQDAHYDEEMEIDLGQLEPLVAMPHSPDNVKPVSEVEGLDVAQVAIGSCTNSSLRDMKLVANALKGKKISKNTSLLINPGSRQVVLNLIESGEFKYLIEAGARILENACGPCIGMGGAPPSGSFSVRTYNRNFKGRSGTEDAGVILASPETAVATAIFGRLTDPRKLGKMPEVRLPEKFIIDDSMIIPPLPPDKASEVTVRRGPNIKPLPKFDPLPKTFEGEVLIKLSDNVTTDDILPAGANVLPLRSNIEKISKFIFHRIDPAFHDRAKEKGGGIIVGGENYGQGSSREHAAIVPRYLGIRAVLAKSFARIHRSNLINFGVVPLTFKNTTDYQAIEKGDRVKIEFGTLEKEELNAIILEKGKMIPLIHDLSEREREIVLAGGLLPWIRTRFS</sequence>
<dbReference type="PROSITE" id="PS00450">
    <property type="entry name" value="ACONITASE_1"/>
    <property type="match status" value="1"/>
</dbReference>
<keyword evidence="3" id="KW-0411">Iron-sulfur</keyword>
<dbReference type="PANTHER" id="PTHR43160">
    <property type="entry name" value="ACONITATE HYDRATASE B"/>
    <property type="match status" value="1"/>
</dbReference>
<dbReference type="NCBIfam" id="NF005558">
    <property type="entry name" value="PRK07229.1"/>
    <property type="match status" value="1"/>
</dbReference>
<dbReference type="InterPro" id="IPR006250">
    <property type="entry name" value="Aconitase_put"/>
</dbReference>
<comment type="caution">
    <text evidence="6">The sequence shown here is derived from an EMBL/GenBank/DDBJ whole genome shotgun (WGS) entry which is preliminary data.</text>
</comment>
<reference evidence="6" key="1">
    <citation type="journal article" date="2020" name="mSystems">
        <title>Genome- and Community-Level Interaction Insights into Carbon Utilization and Element Cycling Functions of Hydrothermarchaeota in Hydrothermal Sediment.</title>
        <authorList>
            <person name="Zhou Z."/>
            <person name="Liu Y."/>
            <person name="Xu W."/>
            <person name="Pan J."/>
            <person name="Luo Z.H."/>
            <person name="Li M."/>
        </authorList>
    </citation>
    <scope>NUCLEOTIDE SEQUENCE [LARGE SCALE GENOMIC DNA]</scope>
    <source>
        <strain evidence="6">SpSt-1259</strain>
    </source>
</reference>
<dbReference type="InterPro" id="IPR015928">
    <property type="entry name" value="Aconitase/3IPM_dehydase_swvl"/>
</dbReference>
<dbReference type="PRINTS" id="PR00415">
    <property type="entry name" value="ACONITASE"/>
</dbReference>
<dbReference type="InterPro" id="IPR000573">
    <property type="entry name" value="AconitaseA/IPMdHydase_ssu_swvl"/>
</dbReference>
<dbReference type="SUPFAM" id="SSF52016">
    <property type="entry name" value="LeuD/IlvD-like"/>
    <property type="match status" value="1"/>
</dbReference>
<evidence type="ECO:0000256" key="1">
    <source>
        <dbReference type="ARBA" id="ARBA00022723"/>
    </source>
</evidence>
<evidence type="ECO:0000259" key="4">
    <source>
        <dbReference type="Pfam" id="PF00330"/>
    </source>
</evidence>
<dbReference type="InterPro" id="IPR001030">
    <property type="entry name" value="Acoase/IPM_deHydtase_lsu_aba"/>
</dbReference>
<dbReference type="PROSITE" id="PS01244">
    <property type="entry name" value="ACONITASE_2"/>
    <property type="match status" value="1"/>
</dbReference>
<feature type="domain" description="Aconitase A/isopropylmalate dehydratase small subunit swivel" evidence="5">
    <location>
        <begin position="518"/>
        <end position="577"/>
    </location>
</feature>
<evidence type="ECO:0000313" key="6">
    <source>
        <dbReference type="EMBL" id="HEU97604.1"/>
    </source>
</evidence>
<dbReference type="Pfam" id="PF00330">
    <property type="entry name" value="Aconitase"/>
    <property type="match status" value="1"/>
</dbReference>
<evidence type="ECO:0000259" key="5">
    <source>
        <dbReference type="Pfam" id="PF00694"/>
    </source>
</evidence>
<dbReference type="GO" id="GO:0005829">
    <property type="term" value="C:cytosol"/>
    <property type="evidence" value="ECO:0007669"/>
    <property type="project" value="TreeGrafter"/>
</dbReference>
<dbReference type="EMBL" id="DSFE01000045">
    <property type="protein sequence ID" value="HEU97604.1"/>
    <property type="molecule type" value="Genomic_DNA"/>
</dbReference>
<dbReference type="EC" id="4.2.1.3" evidence="6"/>
<dbReference type="GO" id="GO:0003994">
    <property type="term" value="F:aconitate hydratase activity"/>
    <property type="evidence" value="ECO:0007669"/>
    <property type="project" value="UniProtKB-EC"/>
</dbReference>
<dbReference type="InterPro" id="IPR050926">
    <property type="entry name" value="Aconitase/IPM_isomerase"/>
</dbReference>
<dbReference type="InterPro" id="IPR036008">
    <property type="entry name" value="Aconitase_4Fe-4S_dom"/>
</dbReference>
<dbReference type="Proteomes" id="UP000885664">
    <property type="component" value="Unassembled WGS sequence"/>
</dbReference>
<keyword evidence="1" id="KW-0479">Metal-binding</keyword>
<evidence type="ECO:0000256" key="2">
    <source>
        <dbReference type="ARBA" id="ARBA00023004"/>
    </source>
</evidence>